<keyword evidence="2" id="KW-0472">Membrane</keyword>
<gene>
    <name evidence="5" type="ORF">GPZ80_04970</name>
</gene>
<evidence type="ECO:0000256" key="2">
    <source>
        <dbReference type="SAM" id="Phobius"/>
    </source>
</evidence>
<dbReference type="PROSITE" id="PS51257">
    <property type="entry name" value="PROKAR_LIPOPROTEIN"/>
    <property type="match status" value="1"/>
</dbReference>
<evidence type="ECO:0000313" key="6">
    <source>
        <dbReference type="Proteomes" id="UP000734823"/>
    </source>
</evidence>
<dbReference type="EMBL" id="JABVED010000002">
    <property type="protein sequence ID" value="MBC6446526.1"/>
    <property type="molecule type" value="Genomic_DNA"/>
</dbReference>
<feature type="signal peptide" evidence="3">
    <location>
        <begin position="1"/>
        <end position="24"/>
    </location>
</feature>
<dbReference type="InterPro" id="IPR025645">
    <property type="entry name" value="DUF4349"/>
</dbReference>
<feature type="domain" description="DUF4349" evidence="4">
    <location>
        <begin position="84"/>
        <end position="289"/>
    </location>
</feature>
<feature type="chain" id="PRO_5047050983" evidence="3">
    <location>
        <begin position="25"/>
        <end position="310"/>
    </location>
</feature>
<keyword evidence="3" id="KW-0732">Signal</keyword>
<sequence>MRSTKQRRLAGLLLALAATGGLTACGSSASESGSAAAPADMRGENPAMAPEAATGYSTSGGADKAAPGEKREQAAQVGQPGVDRKLVRTATIVLVTPNVRDSAEQARQIVVGTGGYTGQAEVGDRSATMTLYVPSDKLDETLRKLSAPELGKEESRSQSAQDVTEQIVDVESRIQTQRASLERVRALLGRAQQISEVVQLESEVTRREADLESLLKRRERLAGSVAMSTVTLRLSRDSAPPPPADDDTLLGALAGGWKAFVDTTSFVVRAIAQVLPFAVVLGVPAYLVWRHRRRSARPAQPAPQPVAQES</sequence>
<dbReference type="Pfam" id="PF14257">
    <property type="entry name" value="DUF4349"/>
    <property type="match status" value="1"/>
</dbReference>
<keyword evidence="6" id="KW-1185">Reference proteome</keyword>
<evidence type="ECO:0000256" key="1">
    <source>
        <dbReference type="SAM" id="MobiDB-lite"/>
    </source>
</evidence>
<keyword evidence="2" id="KW-0812">Transmembrane</keyword>
<keyword evidence="2" id="KW-1133">Transmembrane helix</keyword>
<evidence type="ECO:0000313" key="5">
    <source>
        <dbReference type="EMBL" id="MBC6446526.1"/>
    </source>
</evidence>
<accession>A0ABR7L2A1</accession>
<feature type="transmembrane region" description="Helical" evidence="2">
    <location>
        <begin position="270"/>
        <end position="289"/>
    </location>
</feature>
<proteinExistence type="predicted"/>
<dbReference type="Proteomes" id="UP000734823">
    <property type="component" value="Unassembled WGS sequence"/>
</dbReference>
<protein>
    <submittedName>
        <fullName evidence="5">DUF4349 domain-containing protein</fullName>
    </submittedName>
</protein>
<evidence type="ECO:0000256" key="3">
    <source>
        <dbReference type="SAM" id="SignalP"/>
    </source>
</evidence>
<comment type="caution">
    <text evidence="5">The sequence shown here is derived from an EMBL/GenBank/DDBJ whole genome shotgun (WGS) entry which is preliminary data.</text>
</comment>
<organism evidence="5 6">
    <name type="scientific">Actinokineospora xionganensis</name>
    <dbReference type="NCBI Taxonomy" id="2684470"/>
    <lineage>
        <taxon>Bacteria</taxon>
        <taxon>Bacillati</taxon>
        <taxon>Actinomycetota</taxon>
        <taxon>Actinomycetes</taxon>
        <taxon>Pseudonocardiales</taxon>
        <taxon>Pseudonocardiaceae</taxon>
        <taxon>Actinokineospora</taxon>
    </lineage>
</organism>
<reference evidence="5 6" key="1">
    <citation type="submission" date="2020-06" db="EMBL/GenBank/DDBJ databases">
        <title>Actinokineospora xiongansis sp. nov., isolated from soil of Baiyangdian.</title>
        <authorList>
            <person name="Zhang X."/>
        </authorList>
    </citation>
    <scope>NUCLEOTIDE SEQUENCE [LARGE SCALE GENOMIC DNA]</scope>
    <source>
        <strain evidence="5 6">HBU206404</strain>
    </source>
</reference>
<feature type="region of interest" description="Disordered" evidence="1">
    <location>
        <begin position="27"/>
        <end position="82"/>
    </location>
</feature>
<evidence type="ECO:0000259" key="4">
    <source>
        <dbReference type="Pfam" id="PF14257"/>
    </source>
</evidence>
<dbReference type="RefSeq" id="WP_187218547.1">
    <property type="nucleotide sequence ID" value="NZ_JABVED010000002.1"/>
</dbReference>
<feature type="compositionally biased region" description="Low complexity" evidence="1">
    <location>
        <begin position="27"/>
        <end position="39"/>
    </location>
</feature>
<name>A0ABR7L2A1_9PSEU</name>